<dbReference type="EMBL" id="JAPDNT010000007">
    <property type="protein sequence ID" value="MCW3475174.1"/>
    <property type="molecule type" value="Genomic_DNA"/>
</dbReference>
<keyword evidence="3" id="KW-0813">Transport</keyword>
<dbReference type="AlphaFoldDB" id="A0AA42CEE3"/>
<feature type="domain" description="Leucine-binding protein" evidence="5">
    <location>
        <begin position="29"/>
        <end position="370"/>
    </location>
</feature>
<reference evidence="6" key="2">
    <citation type="submission" date="2022-10" db="EMBL/GenBank/DDBJ databases">
        <authorList>
            <person name="Trinh H.N."/>
        </authorList>
    </citation>
    <scope>NUCLEOTIDE SEQUENCE</scope>
    <source>
        <strain evidence="6">RN2-1</strain>
    </source>
</reference>
<dbReference type="Proteomes" id="UP001165679">
    <property type="component" value="Unassembled WGS sequence"/>
</dbReference>
<protein>
    <submittedName>
        <fullName evidence="6">ABC transporter substrate-binding protein</fullName>
    </submittedName>
</protein>
<name>A0AA42CEE3_9PROT</name>
<feature type="signal peptide" evidence="4">
    <location>
        <begin position="1"/>
        <end position="22"/>
    </location>
</feature>
<keyword evidence="3" id="KW-0029">Amino-acid transport</keyword>
<dbReference type="InterPro" id="IPR028082">
    <property type="entry name" value="Peripla_BP_I"/>
</dbReference>
<evidence type="ECO:0000313" key="7">
    <source>
        <dbReference type="Proteomes" id="UP001165679"/>
    </source>
</evidence>
<keyword evidence="7" id="KW-1185">Reference proteome</keyword>
<comment type="similarity">
    <text evidence="1">Belongs to the leucine-binding protein family.</text>
</comment>
<evidence type="ECO:0000259" key="5">
    <source>
        <dbReference type="Pfam" id="PF13458"/>
    </source>
</evidence>
<dbReference type="CDD" id="cd06327">
    <property type="entry name" value="PBP1_SBP-like"/>
    <property type="match status" value="1"/>
</dbReference>
<evidence type="ECO:0000256" key="4">
    <source>
        <dbReference type="SAM" id="SignalP"/>
    </source>
</evidence>
<keyword evidence="2 4" id="KW-0732">Signal</keyword>
<accession>A0AA42CEE3</accession>
<dbReference type="Pfam" id="PF13458">
    <property type="entry name" value="Peripla_BP_6"/>
    <property type="match status" value="1"/>
</dbReference>
<evidence type="ECO:0000256" key="3">
    <source>
        <dbReference type="ARBA" id="ARBA00022970"/>
    </source>
</evidence>
<evidence type="ECO:0000256" key="2">
    <source>
        <dbReference type="ARBA" id="ARBA00022729"/>
    </source>
</evidence>
<dbReference type="InterPro" id="IPR006311">
    <property type="entry name" value="TAT_signal"/>
</dbReference>
<sequence>MRLSRRSLLGTAAVAATVPAMRAGAQTPTLKLGVLTDLSGPYQDIGGPLAIAAAQQAIEDFGAAGKGMKVEVVSADHQNKPDIGANVARQWFDRDGVDIILEVANSGVALAVAGVAKEKNKVYINSGAATSDLTGAQCNANTIHFVYDTYMLARSTGGALVKAGGDTWFFITADYAFGHALTRDVTTFVEQAGGKVLGGVRTPFPGTTDFSSFLLQAQSSGAKVIGLANAGADTINTIKQAKEFGIKQKLGGLLVFLSDVHAMGLDICQGLVLTESFYWDFNDRTRAFAERIKPKAPSKRPTMVHAGTYASALHYLKVAHDMGVAQAKADGAATVARLKAMPTDDDCFGKGVIRADGRKIHPSYLFEVKKPGESKYPWDYYKLLATTPAEEAFRPLNAGGCPLAKA</sequence>
<dbReference type="RefSeq" id="WP_264714006.1">
    <property type="nucleotide sequence ID" value="NZ_JAPDNT010000007.1"/>
</dbReference>
<gene>
    <name evidence="6" type="ORF">OL599_11380</name>
</gene>
<organism evidence="6 7">
    <name type="scientific">Limobrevibacterium gyesilva</name>
    <dbReference type="NCBI Taxonomy" id="2991712"/>
    <lineage>
        <taxon>Bacteria</taxon>
        <taxon>Pseudomonadati</taxon>
        <taxon>Pseudomonadota</taxon>
        <taxon>Alphaproteobacteria</taxon>
        <taxon>Acetobacterales</taxon>
        <taxon>Acetobacteraceae</taxon>
        <taxon>Limobrevibacterium</taxon>
    </lineage>
</organism>
<dbReference type="PROSITE" id="PS51318">
    <property type="entry name" value="TAT"/>
    <property type="match status" value="1"/>
</dbReference>
<dbReference type="PANTHER" id="PTHR30483">
    <property type="entry name" value="LEUCINE-SPECIFIC-BINDING PROTEIN"/>
    <property type="match status" value="1"/>
</dbReference>
<dbReference type="GO" id="GO:0006865">
    <property type="term" value="P:amino acid transport"/>
    <property type="evidence" value="ECO:0007669"/>
    <property type="project" value="UniProtKB-KW"/>
</dbReference>
<dbReference type="SUPFAM" id="SSF53822">
    <property type="entry name" value="Periplasmic binding protein-like I"/>
    <property type="match status" value="1"/>
</dbReference>
<proteinExistence type="inferred from homology"/>
<dbReference type="InterPro" id="IPR051010">
    <property type="entry name" value="BCAA_transport"/>
</dbReference>
<evidence type="ECO:0000256" key="1">
    <source>
        <dbReference type="ARBA" id="ARBA00010062"/>
    </source>
</evidence>
<comment type="caution">
    <text evidence="6">The sequence shown here is derived from an EMBL/GenBank/DDBJ whole genome shotgun (WGS) entry which is preliminary data.</text>
</comment>
<dbReference type="InterPro" id="IPR028081">
    <property type="entry name" value="Leu-bd"/>
</dbReference>
<evidence type="ECO:0000313" key="6">
    <source>
        <dbReference type="EMBL" id="MCW3475174.1"/>
    </source>
</evidence>
<feature type="chain" id="PRO_5041425918" evidence="4">
    <location>
        <begin position="23"/>
        <end position="406"/>
    </location>
</feature>
<dbReference type="PANTHER" id="PTHR30483:SF6">
    <property type="entry name" value="PERIPLASMIC BINDING PROTEIN OF ABC TRANSPORTER FOR NATURAL AMINO ACIDS"/>
    <property type="match status" value="1"/>
</dbReference>
<reference evidence="6" key="1">
    <citation type="submission" date="2022-09" db="EMBL/GenBank/DDBJ databases">
        <title>Rhodovastum sp. nov. RN2-1 isolated from soil in Seongnam, South Korea.</title>
        <authorList>
            <person name="Le N.T."/>
        </authorList>
    </citation>
    <scope>NUCLEOTIDE SEQUENCE</scope>
    <source>
        <strain evidence="6">RN2-1</strain>
    </source>
</reference>
<dbReference type="Gene3D" id="3.40.50.2300">
    <property type="match status" value="2"/>
</dbReference>